<feature type="region of interest" description="Disordered" evidence="1">
    <location>
        <begin position="217"/>
        <end position="239"/>
    </location>
</feature>
<reference evidence="3" key="1">
    <citation type="journal article" date="2006" name="PLoS Biol.">
        <title>Macronuclear genome sequence of the ciliate Tetrahymena thermophila, a model eukaryote.</title>
        <authorList>
            <person name="Eisen J.A."/>
            <person name="Coyne R.S."/>
            <person name="Wu M."/>
            <person name="Wu D."/>
            <person name="Thiagarajan M."/>
            <person name="Wortman J.R."/>
            <person name="Badger J.H."/>
            <person name="Ren Q."/>
            <person name="Amedeo P."/>
            <person name="Jones K.M."/>
            <person name="Tallon L.J."/>
            <person name="Delcher A.L."/>
            <person name="Salzberg S.L."/>
            <person name="Silva J.C."/>
            <person name="Haas B.J."/>
            <person name="Majoros W.H."/>
            <person name="Farzad M."/>
            <person name="Carlton J.M."/>
            <person name="Smith R.K. Jr."/>
            <person name="Garg J."/>
            <person name="Pearlman R.E."/>
            <person name="Karrer K.M."/>
            <person name="Sun L."/>
            <person name="Manning G."/>
            <person name="Elde N.C."/>
            <person name="Turkewitz A.P."/>
            <person name="Asai D.J."/>
            <person name="Wilkes D.E."/>
            <person name="Wang Y."/>
            <person name="Cai H."/>
            <person name="Collins K."/>
            <person name="Stewart B.A."/>
            <person name="Lee S.R."/>
            <person name="Wilamowska K."/>
            <person name="Weinberg Z."/>
            <person name="Ruzzo W.L."/>
            <person name="Wloga D."/>
            <person name="Gaertig J."/>
            <person name="Frankel J."/>
            <person name="Tsao C.-C."/>
            <person name="Gorovsky M.A."/>
            <person name="Keeling P.J."/>
            <person name="Waller R.F."/>
            <person name="Patron N.J."/>
            <person name="Cherry J.M."/>
            <person name="Stover N.A."/>
            <person name="Krieger C.J."/>
            <person name="del Toro C."/>
            <person name="Ryder H.F."/>
            <person name="Williamson S.C."/>
            <person name="Barbeau R.A."/>
            <person name="Hamilton E.P."/>
            <person name="Orias E."/>
        </authorList>
    </citation>
    <scope>NUCLEOTIDE SEQUENCE [LARGE SCALE GENOMIC DNA]</scope>
    <source>
        <strain evidence="3">SB210</strain>
    </source>
</reference>
<organism evidence="2 3">
    <name type="scientific">Tetrahymena thermophila (strain SB210)</name>
    <dbReference type="NCBI Taxonomy" id="312017"/>
    <lineage>
        <taxon>Eukaryota</taxon>
        <taxon>Sar</taxon>
        <taxon>Alveolata</taxon>
        <taxon>Ciliophora</taxon>
        <taxon>Intramacronucleata</taxon>
        <taxon>Oligohymenophorea</taxon>
        <taxon>Hymenostomatida</taxon>
        <taxon>Tetrahymenina</taxon>
        <taxon>Tetrahymenidae</taxon>
        <taxon>Tetrahymena</taxon>
    </lineage>
</organism>
<evidence type="ECO:0000256" key="1">
    <source>
        <dbReference type="SAM" id="MobiDB-lite"/>
    </source>
</evidence>
<dbReference type="RefSeq" id="XP_001009735.2">
    <property type="nucleotide sequence ID" value="XM_001009735.2"/>
</dbReference>
<evidence type="ECO:0000313" key="2">
    <source>
        <dbReference type="EMBL" id="EAR89490.2"/>
    </source>
</evidence>
<dbReference type="KEGG" id="tet:TTHERM_00158070"/>
<accession>Q22WC7</accession>
<dbReference type="EMBL" id="GG662820">
    <property type="protein sequence ID" value="EAR89490.2"/>
    <property type="molecule type" value="Genomic_DNA"/>
</dbReference>
<dbReference type="HOGENOM" id="CLU_768333_0_0_1"/>
<protein>
    <submittedName>
        <fullName evidence="2">Uncharacterized protein</fullName>
    </submittedName>
</protein>
<dbReference type="GeneID" id="7835226"/>
<evidence type="ECO:0000313" key="3">
    <source>
        <dbReference type="Proteomes" id="UP000009168"/>
    </source>
</evidence>
<proteinExistence type="predicted"/>
<dbReference type="Proteomes" id="UP000009168">
    <property type="component" value="Unassembled WGS sequence"/>
</dbReference>
<sequence length="392" mass="46354">MIKLEEGQQKLSNQIKITSQINPNISSKTFQKPQKQCFYRYINSHDSGIQVCTQQQSKQKQCSIRQINNSIQNNQSSQFTQYTKEFYSNQFIKNIYNQNWVQAQYQNQHGTAKKMQCKTIKKEQRTTQSSSQQTEMTLRNDSFTNQQLLDTMTDYLHSIKPQFLNLFSSYSDEAIMLNVKEDCQNSLETFVYQIFRKFYIAAIVKLKNKSKILSSFQNNKNKKQSKNNNEQKNKSKAQKQSEYHNFKNSLMNIITQLVCPKILDCFDLSQYEKKQLIEIILRVRQNSCNEINCYESKRNFINQDLHLKVFKLDVQEFQNANFIDIVKVNRLKSIFGQITIECLKIAESQISEYLKNKINKSQNDELESRYFYVGKVKKGIQKLLRGKKVKRF</sequence>
<feature type="compositionally biased region" description="Basic and acidic residues" evidence="1">
    <location>
        <begin position="229"/>
        <end position="239"/>
    </location>
</feature>
<dbReference type="InParanoid" id="Q22WC7"/>
<gene>
    <name evidence="2" type="ORF">TTHERM_00158070</name>
</gene>
<keyword evidence="3" id="KW-1185">Reference proteome</keyword>
<dbReference type="AlphaFoldDB" id="Q22WC7"/>
<name>Q22WC7_TETTS</name>